<dbReference type="OMA" id="PKINDKR"/>
<dbReference type="AlphaFoldDB" id="A7THA6"/>
<evidence type="ECO:0000256" key="8">
    <source>
        <dbReference type="RuleBase" id="RU364140"/>
    </source>
</evidence>
<dbReference type="GO" id="GO:0034605">
    <property type="term" value="P:cellular response to heat"/>
    <property type="evidence" value="ECO:0007669"/>
    <property type="project" value="EnsemblFungi"/>
</dbReference>
<dbReference type="EMBL" id="DS480390">
    <property type="protein sequence ID" value="EDO18387.1"/>
    <property type="molecule type" value="Genomic_DNA"/>
</dbReference>
<evidence type="ECO:0000256" key="6">
    <source>
        <dbReference type="ARBA" id="ARBA00023242"/>
    </source>
</evidence>
<dbReference type="OrthoDB" id="5319830at2759"/>
<evidence type="ECO:0000256" key="7">
    <source>
        <dbReference type="ARBA" id="ARBA00032014"/>
    </source>
</evidence>
<evidence type="ECO:0000256" key="3">
    <source>
        <dbReference type="ARBA" id="ARBA00019610"/>
    </source>
</evidence>
<comment type="subcellular location">
    <subcellularLocation>
        <location evidence="1 8">Nucleus</location>
    </subcellularLocation>
</comment>
<dbReference type="HOGENOM" id="CLU_023188_0_0_1"/>
<dbReference type="PhylomeDB" id="A7THA6"/>
<proteinExistence type="inferred from homology"/>
<keyword evidence="4 8" id="KW-0805">Transcription regulation</keyword>
<dbReference type="GO" id="GO:0060261">
    <property type="term" value="P:positive regulation of transcription initiation by RNA polymerase II"/>
    <property type="evidence" value="ECO:0007669"/>
    <property type="project" value="EnsemblFungi"/>
</dbReference>
<dbReference type="InParanoid" id="A7THA6"/>
<accession>A7THA6</accession>
<evidence type="ECO:0000313" key="10">
    <source>
        <dbReference type="Proteomes" id="UP000000267"/>
    </source>
</evidence>
<keyword evidence="5 8" id="KW-0804">Transcription</keyword>
<dbReference type="GO" id="GO:0070847">
    <property type="term" value="C:core mediator complex"/>
    <property type="evidence" value="ECO:0007669"/>
    <property type="project" value="EnsemblFungi"/>
</dbReference>
<keyword evidence="8" id="KW-0010">Activator</keyword>
<dbReference type="KEGG" id="vpo:Kpol_1013p59"/>
<dbReference type="FunCoup" id="A7THA6">
    <property type="interactions" value="190"/>
</dbReference>
<comment type="similarity">
    <text evidence="2 8">Belongs to the Mediator complex subunit 17 family.</text>
</comment>
<dbReference type="STRING" id="436907.A7THA6"/>
<dbReference type="Pfam" id="PF10156">
    <property type="entry name" value="Med17"/>
    <property type="match status" value="1"/>
</dbReference>
<dbReference type="GO" id="GO:0016592">
    <property type="term" value="C:mediator complex"/>
    <property type="evidence" value="ECO:0007669"/>
    <property type="project" value="InterPro"/>
</dbReference>
<dbReference type="GO" id="GO:0000979">
    <property type="term" value="F:RNA polymerase II core promoter sequence-specific DNA binding"/>
    <property type="evidence" value="ECO:0007669"/>
    <property type="project" value="EnsemblFungi"/>
</dbReference>
<dbReference type="PANTHER" id="PTHR13114">
    <property type="entry name" value="MEDIATOR OF RNA POLYMERASE II TRANSCRIPTION SUBUNIT 17"/>
    <property type="match status" value="1"/>
</dbReference>
<evidence type="ECO:0000256" key="2">
    <source>
        <dbReference type="ARBA" id="ARBA00005635"/>
    </source>
</evidence>
<gene>
    <name evidence="8" type="primary">MED17</name>
    <name evidence="9" type="ORF">Kpol_1013p59</name>
</gene>
<evidence type="ECO:0000256" key="1">
    <source>
        <dbReference type="ARBA" id="ARBA00004123"/>
    </source>
</evidence>
<reference evidence="9 10" key="1">
    <citation type="journal article" date="2007" name="Proc. Natl. Acad. Sci. U.S.A.">
        <title>Independent sorting-out of thousands of duplicated gene pairs in two yeast species descended from a whole-genome duplication.</title>
        <authorList>
            <person name="Scannell D.R."/>
            <person name="Frank A.C."/>
            <person name="Conant G.C."/>
            <person name="Byrne K.P."/>
            <person name="Woolfit M."/>
            <person name="Wolfe K.H."/>
        </authorList>
    </citation>
    <scope>NUCLEOTIDE SEQUENCE [LARGE SCALE GENOMIC DNA]</scope>
    <source>
        <strain evidence="10">ATCC 22028 / DSM 70294 / BCRC 21397 / CBS 2163 / NBRC 10782 / NRRL Y-8283 / UCD 57-17</strain>
    </source>
</reference>
<dbReference type="GO" id="GO:0001139">
    <property type="term" value="F:RNA polymerase II complex recruiting activity"/>
    <property type="evidence" value="ECO:0007669"/>
    <property type="project" value="EnsemblFungi"/>
</dbReference>
<organism evidence="10">
    <name type="scientific">Vanderwaltozyma polyspora (strain ATCC 22028 / DSM 70294 / BCRC 21397 / CBS 2163 / NBRC 10782 / NRRL Y-8283 / UCD 57-17)</name>
    <name type="common">Kluyveromyces polysporus</name>
    <dbReference type="NCBI Taxonomy" id="436907"/>
    <lineage>
        <taxon>Eukaryota</taxon>
        <taxon>Fungi</taxon>
        <taxon>Dikarya</taxon>
        <taxon>Ascomycota</taxon>
        <taxon>Saccharomycotina</taxon>
        <taxon>Saccharomycetes</taxon>
        <taxon>Saccharomycetales</taxon>
        <taxon>Saccharomycetaceae</taxon>
        <taxon>Vanderwaltozyma</taxon>
    </lineage>
</organism>
<sequence>MSDNDSVRLDKEKGIDLALDPNLIALPLYNSSGSPSLKPTLDKEVEGSSENEVQNFKNVDISNKDHLLVNNPYEVFGQMPLDQFIPLILQERGSGFNFADLSEDTLLQEIQNKESSAIDLGEATSDVVDAMDVDFSTDVLGEPTSDINNTTNSEITSKNSDAGLTVGNVDTQNDQVSQEQFIKAKKEMIEGVNLAINESSLALEFVSLLLSSARESAAISSLSPFLKKTVPINSLNSDKIPLEEKTKQDQLALSVLNKGWKLKSLNESRQILKDNYTSISRTLEKEHEYWRKISKYITNKDVIFKLRDKATNQKVLGIKYGYEDSGSTYRRDRGIASLRNNPETGKLELVPLSKGSNEVSYESGNDRFIRVRIYTKIESEDDAVLSGESSFDKIFFETNEQSNSEDIRGQISRLKALIFEKELMYRLKKECTKLISYGVTVENENKIVIELPNERIEIDYLSIQDSSVINHERDAPKINDRRATLILITLRLLLVAMFKKELKQRLESSKRTTNPNIDHDILLIRPVLGKIRHHNHKILLKRILKEHVTVVLDGTTITEVPNDQIPQDKSETITSAVDIHIKKLSKELDAYSELLQIPISNFKIELPNKGRLEITLKSPNYCNATTTVQYLNDSDVIIFDAKFSEFKEIEEFLNFIVHEYIKDKAVTQPVKEETSAI</sequence>
<dbReference type="InterPro" id="IPR019313">
    <property type="entry name" value="Mediator_Med17"/>
</dbReference>
<keyword evidence="6 8" id="KW-0539">Nucleus</keyword>
<dbReference type="eggNOG" id="ENOG502QS9H">
    <property type="taxonomic scope" value="Eukaryota"/>
</dbReference>
<dbReference type="GO" id="GO:0140297">
    <property type="term" value="F:DNA-binding transcription factor binding"/>
    <property type="evidence" value="ECO:0007669"/>
    <property type="project" value="EnsemblFungi"/>
</dbReference>
<evidence type="ECO:0000256" key="5">
    <source>
        <dbReference type="ARBA" id="ARBA00023163"/>
    </source>
</evidence>
<protein>
    <recommendedName>
        <fullName evidence="3 8">Mediator of RNA polymerase II transcription subunit 17</fullName>
    </recommendedName>
    <alternativeName>
        <fullName evidence="7 8">Mediator complex subunit 17</fullName>
    </alternativeName>
</protein>
<evidence type="ECO:0000313" key="9">
    <source>
        <dbReference type="EMBL" id="EDO18387.1"/>
    </source>
</evidence>
<comment type="function">
    <text evidence="8">Component of the Mediator complex, a coactivator involved in the regulated transcription of nearly all RNA polymerase II-dependent genes. Mediator functions as a bridge to convey information from gene-specific regulatory proteins to the basal RNA polymerase II transcription machinery. Mediator is recruited to promoters by direct interactions with regulatory proteins and serves as a scaffold for the assembly of a functional preinitiation complex with RNA polymerase II and the general transcription factors.</text>
</comment>
<dbReference type="PANTHER" id="PTHR13114:SF7">
    <property type="entry name" value="MEDIATOR OF RNA POLYMERASE II TRANSCRIPTION SUBUNIT 17"/>
    <property type="match status" value="1"/>
</dbReference>
<dbReference type="GO" id="GO:0003712">
    <property type="term" value="F:transcription coregulator activity"/>
    <property type="evidence" value="ECO:0007669"/>
    <property type="project" value="InterPro"/>
</dbReference>
<evidence type="ECO:0000256" key="4">
    <source>
        <dbReference type="ARBA" id="ARBA00023015"/>
    </source>
</evidence>
<dbReference type="Gene3D" id="6.10.250.2620">
    <property type="match status" value="1"/>
</dbReference>
<name>A7THA6_VANPO</name>
<dbReference type="Proteomes" id="UP000000267">
    <property type="component" value="Unassembled WGS sequence"/>
</dbReference>
<keyword evidence="10" id="KW-1185">Reference proteome</keyword>
<comment type="subunit">
    <text evidence="8">Component of the Mediator complex.</text>
</comment>
<dbReference type="GO" id="GO:0032968">
    <property type="term" value="P:positive regulation of transcription elongation by RNA polymerase II"/>
    <property type="evidence" value="ECO:0007669"/>
    <property type="project" value="EnsemblFungi"/>
</dbReference>